<evidence type="ECO:0000313" key="2">
    <source>
        <dbReference type="EMBL" id="KAF1918596.1"/>
    </source>
</evidence>
<evidence type="ECO:0008006" key="4">
    <source>
        <dbReference type="Google" id="ProtNLM"/>
    </source>
</evidence>
<reference evidence="2" key="1">
    <citation type="journal article" date="2020" name="Stud. Mycol.">
        <title>101 Dothideomycetes genomes: a test case for predicting lifestyles and emergence of pathogens.</title>
        <authorList>
            <person name="Haridas S."/>
            <person name="Albert R."/>
            <person name="Binder M."/>
            <person name="Bloem J."/>
            <person name="Labutti K."/>
            <person name="Salamov A."/>
            <person name="Andreopoulos B."/>
            <person name="Baker S."/>
            <person name="Barry K."/>
            <person name="Bills G."/>
            <person name="Bluhm B."/>
            <person name="Cannon C."/>
            <person name="Castanera R."/>
            <person name="Culley D."/>
            <person name="Daum C."/>
            <person name="Ezra D."/>
            <person name="Gonzalez J."/>
            <person name="Henrissat B."/>
            <person name="Kuo A."/>
            <person name="Liang C."/>
            <person name="Lipzen A."/>
            <person name="Lutzoni F."/>
            <person name="Magnuson J."/>
            <person name="Mondo S."/>
            <person name="Nolan M."/>
            <person name="Ohm R."/>
            <person name="Pangilinan J."/>
            <person name="Park H.-J."/>
            <person name="Ramirez L."/>
            <person name="Alfaro M."/>
            <person name="Sun H."/>
            <person name="Tritt A."/>
            <person name="Yoshinaga Y."/>
            <person name="Zwiers L.-H."/>
            <person name="Turgeon B."/>
            <person name="Goodwin S."/>
            <person name="Spatafora J."/>
            <person name="Crous P."/>
            <person name="Grigoriev I."/>
        </authorList>
    </citation>
    <scope>NUCLEOTIDE SEQUENCE</scope>
    <source>
        <strain evidence="2">HMLAC05119</strain>
    </source>
</reference>
<keyword evidence="1" id="KW-0472">Membrane</keyword>
<name>A0A6A5QVL5_AMPQU</name>
<keyword evidence="1" id="KW-0812">Transmembrane</keyword>
<dbReference type="AlphaFoldDB" id="A0A6A5QVL5"/>
<protein>
    <recommendedName>
        <fullName evidence="4">Mannosyl transferase</fullName>
    </recommendedName>
</protein>
<dbReference type="OrthoDB" id="497541at2759"/>
<proteinExistence type="predicted"/>
<evidence type="ECO:0000256" key="1">
    <source>
        <dbReference type="SAM" id="Phobius"/>
    </source>
</evidence>
<dbReference type="EMBL" id="ML979133">
    <property type="protein sequence ID" value="KAF1918596.1"/>
    <property type="molecule type" value="Genomic_DNA"/>
</dbReference>
<evidence type="ECO:0000313" key="3">
    <source>
        <dbReference type="Proteomes" id="UP000800096"/>
    </source>
</evidence>
<dbReference type="Proteomes" id="UP000800096">
    <property type="component" value="Unassembled WGS sequence"/>
</dbReference>
<gene>
    <name evidence="2" type="ORF">BDU57DRAFT_115512</name>
</gene>
<feature type="transmembrane region" description="Helical" evidence="1">
    <location>
        <begin position="6"/>
        <end position="28"/>
    </location>
</feature>
<organism evidence="2 3">
    <name type="scientific">Ampelomyces quisqualis</name>
    <name type="common">Powdery mildew agent</name>
    <dbReference type="NCBI Taxonomy" id="50730"/>
    <lineage>
        <taxon>Eukaryota</taxon>
        <taxon>Fungi</taxon>
        <taxon>Dikarya</taxon>
        <taxon>Ascomycota</taxon>
        <taxon>Pezizomycotina</taxon>
        <taxon>Dothideomycetes</taxon>
        <taxon>Pleosporomycetidae</taxon>
        <taxon>Pleosporales</taxon>
        <taxon>Pleosporineae</taxon>
        <taxon>Phaeosphaeriaceae</taxon>
        <taxon>Ampelomyces</taxon>
    </lineage>
</organism>
<dbReference type="Pfam" id="PF11927">
    <property type="entry name" value="HODM_asu-like"/>
    <property type="match status" value="1"/>
</dbReference>
<accession>A0A6A5QVL5</accession>
<dbReference type="InterPro" id="IPR021848">
    <property type="entry name" value="HODM_asu-like"/>
</dbReference>
<keyword evidence="1" id="KW-1133">Transmembrane helix</keyword>
<keyword evidence="3" id="KW-1185">Reference proteome</keyword>
<sequence>MLSTSLISTPLGLAACVMLLFSSLLWRVQKSKKSKKSKQIAHVHVKEKQTVSAPPFRTPRPKPLDGFKLELTDPKLYRPFRHGLNFVTMGIRKMDWNEWIELDSNFVRYHDAKVVELEQDLDGRVKYVDNEVTRLACHEMLDELVKYLPQRYPDVFQLRGGIIVNTVTGEKFPYPAASPKEALVTAAKLVQDDLVLMIENDDSQYHLDAGAVILPGFWRLTDKFRMSLDEVHMEAGVPHYQAKLQKSMNRFFKTMTCEKPIIRNNYFIQLDDGLAWSHRMGDQNATSVASWASTDSANLSIDDIHFRSERQSLRRLPKSKALMFTVRTYFEPVTVIAKEPHVPGRLAEAIRGWDETVGHYKGRCHWEGLLLPYLDEMHEKQMESGVLENVEGEYPF</sequence>